<dbReference type="Proteomes" id="UP000308600">
    <property type="component" value="Unassembled WGS sequence"/>
</dbReference>
<gene>
    <name evidence="1" type="ORF">BDN72DRAFT_898459</name>
</gene>
<proteinExistence type="predicted"/>
<sequence length="475" mass="53208">MSLTGRETKVSEKTPGLHVLPVELLGGIFVVASKPLEVAPQNKEIPCLDLTALTIGHVCQAWRALIRSLPEIWASITIYHPTARTVEAVKFYLELSGPYYPLSIVLNQYIQDPISYLSRMAVEALVEEQKYVVDIIDLWTRHAARWRSIKFNIFDGPTATIPQLLVNIDPCHMQLLESVDLKFDWPDESTQKFWHVIQSSPVLRSVVWDQKFPPRIPGSPKSTSVARLYQLTSLSLVKPITIDDVIQCLSWTPNIRQLLINILLAPAVATTVYEITTLHHLNSLCIGVCESVDPLFDRLKTPSLSHVRCYEMEPTAPPALTRLISRSSCRLEDLKLKFSGVTANGLLEMITTLSPALTCLSTLALELSSPDVYITETLVQQLMPKFDPHNKPVANSISFPALKRLMLGNCSVSPDCIAWLVVCRQLAGVLLRSLVVKIENSQQTKRFHTTVKEYLGRENVKRLLGGEQKTVITIC</sequence>
<dbReference type="EMBL" id="ML208361">
    <property type="protein sequence ID" value="TFK68023.1"/>
    <property type="molecule type" value="Genomic_DNA"/>
</dbReference>
<accession>A0ACD3AQM4</accession>
<protein>
    <submittedName>
        <fullName evidence="1">Uncharacterized protein</fullName>
    </submittedName>
</protein>
<keyword evidence="2" id="KW-1185">Reference proteome</keyword>
<evidence type="ECO:0000313" key="2">
    <source>
        <dbReference type="Proteomes" id="UP000308600"/>
    </source>
</evidence>
<evidence type="ECO:0000313" key="1">
    <source>
        <dbReference type="EMBL" id="TFK68023.1"/>
    </source>
</evidence>
<organism evidence="1 2">
    <name type="scientific">Pluteus cervinus</name>
    <dbReference type="NCBI Taxonomy" id="181527"/>
    <lineage>
        <taxon>Eukaryota</taxon>
        <taxon>Fungi</taxon>
        <taxon>Dikarya</taxon>
        <taxon>Basidiomycota</taxon>
        <taxon>Agaricomycotina</taxon>
        <taxon>Agaricomycetes</taxon>
        <taxon>Agaricomycetidae</taxon>
        <taxon>Agaricales</taxon>
        <taxon>Pluteineae</taxon>
        <taxon>Pluteaceae</taxon>
        <taxon>Pluteus</taxon>
    </lineage>
</organism>
<name>A0ACD3AQM4_9AGAR</name>
<reference evidence="1 2" key="1">
    <citation type="journal article" date="2019" name="Nat. Ecol. Evol.">
        <title>Megaphylogeny resolves global patterns of mushroom evolution.</title>
        <authorList>
            <person name="Varga T."/>
            <person name="Krizsan K."/>
            <person name="Foldi C."/>
            <person name="Dima B."/>
            <person name="Sanchez-Garcia M."/>
            <person name="Sanchez-Ramirez S."/>
            <person name="Szollosi G.J."/>
            <person name="Szarkandi J.G."/>
            <person name="Papp V."/>
            <person name="Albert L."/>
            <person name="Andreopoulos W."/>
            <person name="Angelini C."/>
            <person name="Antonin V."/>
            <person name="Barry K.W."/>
            <person name="Bougher N.L."/>
            <person name="Buchanan P."/>
            <person name="Buyck B."/>
            <person name="Bense V."/>
            <person name="Catcheside P."/>
            <person name="Chovatia M."/>
            <person name="Cooper J."/>
            <person name="Damon W."/>
            <person name="Desjardin D."/>
            <person name="Finy P."/>
            <person name="Geml J."/>
            <person name="Haridas S."/>
            <person name="Hughes K."/>
            <person name="Justo A."/>
            <person name="Karasinski D."/>
            <person name="Kautmanova I."/>
            <person name="Kiss B."/>
            <person name="Kocsube S."/>
            <person name="Kotiranta H."/>
            <person name="LaButti K.M."/>
            <person name="Lechner B.E."/>
            <person name="Liimatainen K."/>
            <person name="Lipzen A."/>
            <person name="Lukacs Z."/>
            <person name="Mihaltcheva S."/>
            <person name="Morgado L.N."/>
            <person name="Niskanen T."/>
            <person name="Noordeloos M.E."/>
            <person name="Ohm R.A."/>
            <person name="Ortiz-Santana B."/>
            <person name="Ovrebo C."/>
            <person name="Racz N."/>
            <person name="Riley R."/>
            <person name="Savchenko A."/>
            <person name="Shiryaev A."/>
            <person name="Soop K."/>
            <person name="Spirin V."/>
            <person name="Szebenyi C."/>
            <person name="Tomsovsky M."/>
            <person name="Tulloss R.E."/>
            <person name="Uehling J."/>
            <person name="Grigoriev I.V."/>
            <person name="Vagvolgyi C."/>
            <person name="Papp T."/>
            <person name="Martin F.M."/>
            <person name="Miettinen O."/>
            <person name="Hibbett D.S."/>
            <person name="Nagy L.G."/>
        </authorList>
    </citation>
    <scope>NUCLEOTIDE SEQUENCE [LARGE SCALE GENOMIC DNA]</scope>
    <source>
        <strain evidence="1 2">NL-1719</strain>
    </source>
</reference>